<dbReference type="PROSITE" id="PS50809">
    <property type="entry name" value="DM_2"/>
    <property type="match status" value="1"/>
</dbReference>
<dbReference type="InterPro" id="IPR026607">
    <property type="entry name" value="DMRT"/>
</dbReference>
<evidence type="ECO:0000313" key="9">
    <source>
        <dbReference type="Proteomes" id="UP000288716"/>
    </source>
</evidence>
<dbReference type="SUPFAM" id="SSF82927">
    <property type="entry name" value="Cysteine-rich DNA binding domain, (DM domain)"/>
    <property type="match status" value="1"/>
</dbReference>
<dbReference type="STRING" id="299467.A0A443S9P2"/>
<dbReference type="GO" id="GO:0000981">
    <property type="term" value="F:DNA-binding transcription factor activity, RNA polymerase II-specific"/>
    <property type="evidence" value="ECO:0007669"/>
    <property type="project" value="TreeGrafter"/>
</dbReference>
<dbReference type="GO" id="GO:0046872">
    <property type="term" value="F:metal ion binding"/>
    <property type="evidence" value="ECO:0007669"/>
    <property type="project" value="UniProtKB-KW"/>
</dbReference>
<dbReference type="Proteomes" id="UP000288716">
    <property type="component" value="Unassembled WGS sequence"/>
</dbReference>
<feature type="compositionally biased region" description="Low complexity" evidence="6">
    <location>
        <begin position="107"/>
        <end position="128"/>
    </location>
</feature>
<dbReference type="InterPro" id="IPR036407">
    <property type="entry name" value="DM_DNA-bd_sf"/>
</dbReference>
<dbReference type="PROSITE" id="PS40000">
    <property type="entry name" value="DM_1"/>
    <property type="match status" value="1"/>
</dbReference>
<gene>
    <name evidence="8" type="ORF">B4U80_14870</name>
</gene>
<evidence type="ECO:0000256" key="3">
    <source>
        <dbReference type="ARBA" id="ARBA00023125"/>
    </source>
</evidence>
<accession>A0A443S9P2</accession>
<dbReference type="GO" id="GO:0000978">
    <property type="term" value="F:RNA polymerase II cis-regulatory region sequence-specific DNA binding"/>
    <property type="evidence" value="ECO:0007669"/>
    <property type="project" value="TreeGrafter"/>
</dbReference>
<dbReference type="SMART" id="SM00301">
    <property type="entry name" value="DM"/>
    <property type="match status" value="1"/>
</dbReference>
<evidence type="ECO:0000256" key="5">
    <source>
        <dbReference type="PROSITE-ProRule" id="PRU00070"/>
    </source>
</evidence>
<dbReference type="AlphaFoldDB" id="A0A443S9P2"/>
<proteinExistence type="predicted"/>
<feature type="domain" description="DM" evidence="7">
    <location>
        <begin position="162"/>
        <end position="209"/>
    </location>
</feature>
<name>A0A443S9P2_9ACAR</name>
<keyword evidence="4 5" id="KW-0539">Nucleus</keyword>
<feature type="compositionally biased region" description="Polar residues" evidence="6">
    <location>
        <begin position="29"/>
        <end position="42"/>
    </location>
</feature>
<dbReference type="GO" id="GO:0007548">
    <property type="term" value="P:sex differentiation"/>
    <property type="evidence" value="ECO:0007669"/>
    <property type="project" value="TreeGrafter"/>
</dbReference>
<dbReference type="InterPro" id="IPR001275">
    <property type="entry name" value="DM_DNA-bd"/>
</dbReference>
<keyword evidence="9" id="KW-1185">Reference proteome</keyword>
<evidence type="ECO:0000313" key="8">
    <source>
        <dbReference type="EMBL" id="RWS24242.1"/>
    </source>
</evidence>
<evidence type="ECO:0000256" key="1">
    <source>
        <dbReference type="ARBA" id="ARBA00022723"/>
    </source>
</evidence>
<evidence type="ECO:0000256" key="6">
    <source>
        <dbReference type="SAM" id="MobiDB-lite"/>
    </source>
</evidence>
<feature type="DNA-binding region" description="DM" evidence="5">
    <location>
        <begin position="162"/>
        <end position="209"/>
    </location>
</feature>
<feature type="region of interest" description="Disordered" evidence="6">
    <location>
        <begin position="140"/>
        <end position="159"/>
    </location>
</feature>
<dbReference type="Pfam" id="PF00751">
    <property type="entry name" value="DM"/>
    <property type="match status" value="1"/>
</dbReference>
<reference evidence="8 9" key="1">
    <citation type="journal article" date="2018" name="Gigascience">
        <title>Genomes of trombidid mites reveal novel predicted allergens and laterally-transferred genes associated with secondary metabolism.</title>
        <authorList>
            <person name="Dong X."/>
            <person name="Chaisiri K."/>
            <person name="Xia D."/>
            <person name="Armstrong S.D."/>
            <person name="Fang Y."/>
            <person name="Donnelly M.J."/>
            <person name="Kadowaki T."/>
            <person name="McGarry J.W."/>
            <person name="Darby A.C."/>
            <person name="Makepeace B.L."/>
        </authorList>
    </citation>
    <scope>NUCLEOTIDE SEQUENCE [LARGE SCALE GENOMIC DNA]</scope>
    <source>
        <strain evidence="8">UoL-UT</strain>
    </source>
</reference>
<keyword evidence="2 5" id="KW-0862">Zinc</keyword>
<dbReference type="PANTHER" id="PTHR12322:SF53">
    <property type="entry name" value="DOUBLESEX-MAB RELATED 11E"/>
    <property type="match status" value="1"/>
</dbReference>
<keyword evidence="3 5" id="KW-0238">DNA-binding</keyword>
<sequence length="320" mass="36270">MYHKKRFQAKSRLDEVKVNNFQRHSIDSLVSTCSDEPNSGSPDSGYDSVENSPSLSVAAVASPDGECSWLENSPQTFTNSSFVVTSDSLIKDAVVPVSSVSPNLDESTPFSQSHGSSSSQSQALSSSSAGKDSAFVVKQTENAPVVEEEEKQGEKKPRVPTCAKCRAHNIYQKLKNHKRSCQFMECECLKCYAVQERRFVMSKDIDSKRKYQRELEKAKEKGRDLEPIPKVEKKKKRERPVAKNVDELKNVTMNNDSNKEELFKHIYYKNLYNKESLLQILFALLNNKTLKECTDEIDSGKFSRNHNQNNICFDFSNRIV</sequence>
<dbReference type="OrthoDB" id="6162476at2759"/>
<feature type="region of interest" description="Disordered" evidence="6">
    <location>
        <begin position="29"/>
        <end position="56"/>
    </location>
</feature>
<feature type="region of interest" description="Disordered" evidence="6">
    <location>
        <begin position="102"/>
        <end position="132"/>
    </location>
</feature>
<protein>
    <submittedName>
        <fullName evidence="8">Doublesex-and mab-3-related transcription factor C2-like isoform X1</fullName>
    </submittedName>
</protein>
<organism evidence="8 9">
    <name type="scientific">Leptotrombidium deliense</name>
    <dbReference type="NCBI Taxonomy" id="299467"/>
    <lineage>
        <taxon>Eukaryota</taxon>
        <taxon>Metazoa</taxon>
        <taxon>Ecdysozoa</taxon>
        <taxon>Arthropoda</taxon>
        <taxon>Chelicerata</taxon>
        <taxon>Arachnida</taxon>
        <taxon>Acari</taxon>
        <taxon>Acariformes</taxon>
        <taxon>Trombidiformes</taxon>
        <taxon>Prostigmata</taxon>
        <taxon>Anystina</taxon>
        <taxon>Parasitengona</taxon>
        <taxon>Trombiculoidea</taxon>
        <taxon>Trombiculidae</taxon>
        <taxon>Leptotrombidium</taxon>
    </lineage>
</organism>
<comment type="subcellular location">
    <subcellularLocation>
        <location evidence="5">Nucleus</location>
    </subcellularLocation>
</comment>
<evidence type="ECO:0000259" key="7">
    <source>
        <dbReference type="PROSITE" id="PS50809"/>
    </source>
</evidence>
<dbReference type="VEuPathDB" id="VectorBase:LDEU007798"/>
<dbReference type="GO" id="GO:0005634">
    <property type="term" value="C:nucleus"/>
    <property type="evidence" value="ECO:0007669"/>
    <property type="project" value="UniProtKB-SubCell"/>
</dbReference>
<evidence type="ECO:0000256" key="4">
    <source>
        <dbReference type="ARBA" id="ARBA00023242"/>
    </source>
</evidence>
<comment type="caution">
    <text evidence="8">The sequence shown here is derived from an EMBL/GenBank/DDBJ whole genome shotgun (WGS) entry which is preliminary data.</text>
</comment>
<dbReference type="EMBL" id="NCKV01005174">
    <property type="protein sequence ID" value="RWS24242.1"/>
    <property type="molecule type" value="Genomic_DNA"/>
</dbReference>
<dbReference type="PANTHER" id="PTHR12322">
    <property type="entry name" value="DOUBLESEX AND MAB-3 RELATED TRANSCRIPTION FACTOR DMRT"/>
    <property type="match status" value="1"/>
</dbReference>
<dbReference type="Gene3D" id="4.10.1040.10">
    <property type="entry name" value="DM DNA-binding domain"/>
    <property type="match status" value="1"/>
</dbReference>
<keyword evidence="1 5" id="KW-0479">Metal-binding</keyword>
<evidence type="ECO:0000256" key="2">
    <source>
        <dbReference type="ARBA" id="ARBA00022833"/>
    </source>
</evidence>